<reference evidence="3" key="1">
    <citation type="submission" date="2020-05" db="EMBL/GenBank/DDBJ databases">
        <authorList>
            <person name="Zhu T."/>
            <person name="Keshari N."/>
            <person name="Lu X."/>
        </authorList>
    </citation>
    <scope>NUCLEOTIDE SEQUENCE</scope>
    <source>
        <strain evidence="3">NK1-12</strain>
    </source>
</reference>
<dbReference type="GO" id="GO:0015288">
    <property type="term" value="F:porin activity"/>
    <property type="evidence" value="ECO:0007669"/>
    <property type="project" value="InterPro"/>
</dbReference>
<name>A0AA96WLW9_9CYAN</name>
<dbReference type="Pfam" id="PF04966">
    <property type="entry name" value="OprB"/>
    <property type="match status" value="1"/>
</dbReference>
<comment type="similarity">
    <text evidence="1 2">Belongs to the OprB family.</text>
</comment>
<accession>A0AA96WLW9</accession>
<dbReference type="AlphaFoldDB" id="A0AA96WLW9"/>
<dbReference type="EMBL" id="CP053587">
    <property type="protein sequence ID" value="WNZ27943.1"/>
    <property type="molecule type" value="Genomic_DNA"/>
</dbReference>
<protein>
    <submittedName>
        <fullName evidence="3">Uncharacterized protein</fullName>
    </submittedName>
</protein>
<dbReference type="GO" id="GO:0016020">
    <property type="term" value="C:membrane"/>
    <property type="evidence" value="ECO:0007669"/>
    <property type="project" value="InterPro"/>
</dbReference>
<dbReference type="Gene3D" id="2.40.160.180">
    <property type="entry name" value="Carbohydrate-selective porin OprB"/>
    <property type="match status" value="1"/>
</dbReference>
<dbReference type="GO" id="GO:0008643">
    <property type="term" value="P:carbohydrate transport"/>
    <property type="evidence" value="ECO:0007669"/>
    <property type="project" value="InterPro"/>
</dbReference>
<dbReference type="InterPro" id="IPR038673">
    <property type="entry name" value="OprB_sf"/>
</dbReference>
<proteinExistence type="inferred from homology"/>
<organism evidence="3">
    <name type="scientific">Leptolyngbya sp. NK1-12</name>
    <dbReference type="NCBI Taxonomy" id="2547451"/>
    <lineage>
        <taxon>Bacteria</taxon>
        <taxon>Bacillati</taxon>
        <taxon>Cyanobacteriota</taxon>
        <taxon>Cyanophyceae</taxon>
        <taxon>Leptolyngbyales</taxon>
        <taxon>Leptolyngbyaceae</taxon>
        <taxon>Leptolyngbya group</taxon>
        <taxon>Leptolyngbya</taxon>
    </lineage>
</organism>
<sequence length="67" mass="7375">MVWRFGSGPENSNFINSFISLGIGAKGITPSREYDEFGLGWYYLDFANGTIDAINDAPVLSRVVGRD</sequence>
<evidence type="ECO:0000256" key="2">
    <source>
        <dbReference type="RuleBase" id="RU363072"/>
    </source>
</evidence>
<dbReference type="InterPro" id="IPR007049">
    <property type="entry name" value="Carb-sel_porin_OprB"/>
</dbReference>
<evidence type="ECO:0000313" key="3">
    <source>
        <dbReference type="EMBL" id="WNZ27943.1"/>
    </source>
</evidence>
<gene>
    <name evidence="3" type="ORF">HJG54_28915</name>
</gene>
<evidence type="ECO:0000256" key="1">
    <source>
        <dbReference type="ARBA" id="ARBA00008769"/>
    </source>
</evidence>